<dbReference type="RefSeq" id="WP_071894503.1">
    <property type="nucleotide sequence ID" value="NZ_CP018135.1"/>
</dbReference>
<dbReference type="Gene3D" id="1.10.150.20">
    <property type="entry name" value="5' to 3' exonuclease, C-terminal subdomain"/>
    <property type="match status" value="1"/>
</dbReference>
<dbReference type="Proteomes" id="UP000183530">
    <property type="component" value="Chromosome"/>
</dbReference>
<protein>
    <recommendedName>
        <fullName evidence="3">DNA-binding protein</fullName>
    </recommendedName>
</protein>
<dbReference type="KEGG" id="nae:BHE16_08470"/>
<reference evidence="1 2" key="1">
    <citation type="submission" date="2016-11" db="EMBL/GenBank/DDBJ databases">
        <title>Genome sequencing of Zhihengliuella aestuarii B18 antagonistic to Plasmodiophora brassicae.</title>
        <authorList>
            <person name="Luo Y."/>
        </authorList>
    </citation>
    <scope>NUCLEOTIDE SEQUENCE [LARGE SCALE GENOMIC DNA]</scope>
    <source>
        <strain evidence="1 2">B18</strain>
    </source>
</reference>
<proteinExistence type="predicted"/>
<gene>
    <name evidence="1" type="ORF">BHE16_08470</name>
</gene>
<dbReference type="OrthoDB" id="7950977at2"/>
<evidence type="ECO:0000313" key="1">
    <source>
        <dbReference type="EMBL" id="APF41026.1"/>
    </source>
</evidence>
<evidence type="ECO:0000313" key="2">
    <source>
        <dbReference type="Proteomes" id="UP000183530"/>
    </source>
</evidence>
<name>A0A1L2ZPC3_9MICC</name>
<keyword evidence="2" id="KW-1185">Reference proteome</keyword>
<dbReference type="EMBL" id="CP018135">
    <property type="protein sequence ID" value="APF41026.1"/>
    <property type="molecule type" value="Genomic_DNA"/>
</dbReference>
<dbReference type="STRING" id="556325.BHE16_08470"/>
<sequence>MSENSGTPLPAISGPAERALAAIGVTTLEQASEHSEKELLALHGFGPKGIKILRESFATHGLAFRED</sequence>
<evidence type="ECO:0008006" key="3">
    <source>
        <dbReference type="Google" id="ProtNLM"/>
    </source>
</evidence>
<dbReference type="SUPFAM" id="SSF47789">
    <property type="entry name" value="C-terminal domain of RNA polymerase alpha subunit"/>
    <property type="match status" value="1"/>
</dbReference>
<organism evidence="1 2">
    <name type="scientific">Neomicrococcus aestuarii</name>
    <dbReference type="NCBI Taxonomy" id="556325"/>
    <lineage>
        <taxon>Bacteria</taxon>
        <taxon>Bacillati</taxon>
        <taxon>Actinomycetota</taxon>
        <taxon>Actinomycetes</taxon>
        <taxon>Micrococcales</taxon>
        <taxon>Micrococcaceae</taxon>
        <taxon>Neomicrococcus</taxon>
    </lineage>
</organism>
<dbReference type="AlphaFoldDB" id="A0A1L2ZPC3"/>
<accession>A0A1L2ZPC3</accession>